<gene>
    <name evidence="2" type="ORF">MKZ38_003966</name>
</gene>
<organism evidence="2 3">
    <name type="scientific">Zalerion maritima</name>
    <dbReference type="NCBI Taxonomy" id="339359"/>
    <lineage>
        <taxon>Eukaryota</taxon>
        <taxon>Fungi</taxon>
        <taxon>Dikarya</taxon>
        <taxon>Ascomycota</taxon>
        <taxon>Pezizomycotina</taxon>
        <taxon>Sordariomycetes</taxon>
        <taxon>Lulworthiomycetidae</taxon>
        <taxon>Lulworthiales</taxon>
        <taxon>Lulworthiaceae</taxon>
        <taxon>Zalerion</taxon>
    </lineage>
</organism>
<keyword evidence="3" id="KW-1185">Reference proteome</keyword>
<feature type="region of interest" description="Disordered" evidence="1">
    <location>
        <begin position="38"/>
        <end position="82"/>
    </location>
</feature>
<dbReference type="EMBL" id="JAKWBI020000233">
    <property type="protein sequence ID" value="KAJ2898375.1"/>
    <property type="molecule type" value="Genomic_DNA"/>
</dbReference>
<evidence type="ECO:0000313" key="2">
    <source>
        <dbReference type="EMBL" id="KAJ2898375.1"/>
    </source>
</evidence>
<reference evidence="2" key="1">
    <citation type="submission" date="2022-07" db="EMBL/GenBank/DDBJ databases">
        <title>Draft genome sequence of Zalerion maritima ATCC 34329, a (micro)plastics degrading marine fungus.</title>
        <authorList>
            <person name="Paco A."/>
            <person name="Goncalves M.F.M."/>
            <person name="Rocha-Santos T.A.P."/>
            <person name="Alves A."/>
        </authorList>
    </citation>
    <scope>NUCLEOTIDE SEQUENCE</scope>
    <source>
        <strain evidence="2">ATCC 34329</strain>
    </source>
</reference>
<sequence>MPPNGSRRVQTHTTDFEARLETTGKGEMIRRACTAIARRLRNRRGRPRLPRQDPEGGEARRQWQQQWVTEGTTTITTTEAMQRDWKARWEAVKEAEGPQRRRNEPADIPEFTDRSLRKYKTLRKHESSALTQIRTGKIGLKAFLFQCRVPDVITPYCGCGGRETAAHVILYCPQLARQRDGLNRDLRRPLRTRRDLEEATSENGPAQTVARWMLWRRKNRQEEYTGGFRLDLVRANLAKSSRKPQREIVTRKLRRRQGQTKNDQGAKARTGSRPGAEHAQAGPEGPAKHTPGPVRRNGLQICTANRADDESLNGQEREKPLQPDHACEKKISSFGDGPLLTRPVDISRRHALFESISPARRAF</sequence>
<feature type="region of interest" description="Disordered" evidence="1">
    <location>
        <begin position="239"/>
        <end position="297"/>
    </location>
</feature>
<evidence type="ECO:0000313" key="3">
    <source>
        <dbReference type="Proteomes" id="UP001201980"/>
    </source>
</evidence>
<evidence type="ECO:0000256" key="1">
    <source>
        <dbReference type="SAM" id="MobiDB-lite"/>
    </source>
</evidence>
<feature type="compositionally biased region" description="Low complexity" evidence="1">
    <location>
        <begin position="69"/>
        <end position="79"/>
    </location>
</feature>
<accession>A0AAD5WQ99</accession>
<comment type="caution">
    <text evidence="2">The sequence shown here is derived from an EMBL/GenBank/DDBJ whole genome shotgun (WGS) entry which is preliminary data.</text>
</comment>
<proteinExistence type="predicted"/>
<dbReference type="Proteomes" id="UP001201980">
    <property type="component" value="Unassembled WGS sequence"/>
</dbReference>
<name>A0AAD5WQ99_9PEZI</name>
<feature type="compositionally biased region" description="Basic and acidic residues" evidence="1">
    <location>
        <begin position="50"/>
        <end position="61"/>
    </location>
</feature>
<feature type="compositionally biased region" description="Basic residues" evidence="1">
    <location>
        <begin position="38"/>
        <end position="49"/>
    </location>
</feature>
<dbReference type="AlphaFoldDB" id="A0AAD5WQ99"/>
<protein>
    <submittedName>
        <fullName evidence="2">Uncharacterized protein</fullName>
    </submittedName>
</protein>